<evidence type="ECO:0000313" key="1">
    <source>
        <dbReference type="Proteomes" id="UP000046395"/>
    </source>
</evidence>
<name>A0A5S6QDZ9_TRIMR</name>
<dbReference type="AlphaFoldDB" id="A0A5S6QDZ9"/>
<reference evidence="2" key="1">
    <citation type="submission" date="2019-12" db="UniProtKB">
        <authorList>
            <consortium name="WormBaseParasite"/>
        </authorList>
    </citation>
    <scope>IDENTIFICATION</scope>
</reference>
<sequence length="110" mass="11938">MLLPSHIVCKIAVVKFSQLISWMLSPCVNRWGDLRLAIANLLPTEEKTGSDASGVSQDTSSDIRHNVLCKPKCPSCMILFNQRPRCCFSKHSEGAAGIEATVSCCSEGIV</sequence>
<proteinExistence type="predicted"/>
<keyword evidence="1" id="KW-1185">Reference proteome</keyword>
<organism evidence="1 2">
    <name type="scientific">Trichuris muris</name>
    <name type="common">Mouse whipworm</name>
    <dbReference type="NCBI Taxonomy" id="70415"/>
    <lineage>
        <taxon>Eukaryota</taxon>
        <taxon>Metazoa</taxon>
        <taxon>Ecdysozoa</taxon>
        <taxon>Nematoda</taxon>
        <taxon>Enoplea</taxon>
        <taxon>Dorylaimia</taxon>
        <taxon>Trichinellida</taxon>
        <taxon>Trichuridae</taxon>
        <taxon>Trichuris</taxon>
    </lineage>
</organism>
<evidence type="ECO:0000313" key="2">
    <source>
        <dbReference type="WBParaSite" id="TMUE_1000005453.1"/>
    </source>
</evidence>
<dbReference type="WBParaSite" id="TMUE_1000005453.1">
    <property type="protein sequence ID" value="TMUE_1000005453.1"/>
    <property type="gene ID" value="WBGene00287720"/>
</dbReference>
<protein>
    <submittedName>
        <fullName evidence="2">Uncharacterized protein</fullName>
    </submittedName>
</protein>
<accession>A0A5S6QDZ9</accession>
<dbReference type="Proteomes" id="UP000046395">
    <property type="component" value="Unassembled WGS sequence"/>
</dbReference>